<dbReference type="Proteomes" id="UP000326837">
    <property type="component" value="Chromosome"/>
</dbReference>
<dbReference type="AlphaFoldDB" id="A0A5K7XQ53"/>
<evidence type="ECO:0000256" key="1">
    <source>
        <dbReference type="SAM" id="MobiDB-lite"/>
    </source>
</evidence>
<feature type="region of interest" description="Disordered" evidence="1">
    <location>
        <begin position="1"/>
        <end position="49"/>
    </location>
</feature>
<evidence type="ECO:0000313" key="2">
    <source>
        <dbReference type="EMBL" id="BBO35669.1"/>
    </source>
</evidence>
<keyword evidence="3" id="KW-1185">Reference proteome</keyword>
<reference evidence="3" key="1">
    <citation type="submission" date="2019-10" db="EMBL/GenBank/DDBJ databases">
        <title>Lacipirellula parvula gen. nov., sp. nov., representing a lineage of planctomycetes widespread in freshwater anoxic habitats, and description of the family Lacipirellulaceae.</title>
        <authorList>
            <person name="Dedysh S.N."/>
            <person name="Kulichevskaya I.S."/>
            <person name="Beletsky A.V."/>
            <person name="Rakitin A.L."/>
            <person name="Mardanov A.V."/>
            <person name="Ivanova A.A."/>
            <person name="Saltykova V.X."/>
            <person name="Rijpstra W.I.C."/>
            <person name="Sinninghe Damste J.S."/>
            <person name="Ravin N.V."/>
        </authorList>
    </citation>
    <scope>NUCLEOTIDE SEQUENCE [LARGE SCALE GENOMIC DNA]</scope>
    <source>
        <strain evidence="3">PX69</strain>
    </source>
</reference>
<organism evidence="2 3">
    <name type="scientific">Lacipirellula parvula</name>
    <dbReference type="NCBI Taxonomy" id="2650471"/>
    <lineage>
        <taxon>Bacteria</taxon>
        <taxon>Pseudomonadati</taxon>
        <taxon>Planctomycetota</taxon>
        <taxon>Planctomycetia</taxon>
        <taxon>Pirellulales</taxon>
        <taxon>Lacipirellulaceae</taxon>
        <taxon>Lacipirellula</taxon>
    </lineage>
</organism>
<dbReference type="RefSeq" id="WP_152100999.1">
    <property type="nucleotide sequence ID" value="NZ_AP021861.1"/>
</dbReference>
<feature type="compositionally biased region" description="Basic and acidic residues" evidence="1">
    <location>
        <begin position="32"/>
        <end position="44"/>
    </location>
</feature>
<proteinExistence type="predicted"/>
<name>A0A5K7XQ53_9BACT</name>
<evidence type="ECO:0000313" key="3">
    <source>
        <dbReference type="Proteomes" id="UP000326837"/>
    </source>
</evidence>
<feature type="compositionally biased region" description="Polar residues" evidence="1">
    <location>
        <begin position="1"/>
        <end position="10"/>
    </location>
</feature>
<gene>
    <name evidence="2" type="ORF">PLANPX_5281</name>
</gene>
<protein>
    <submittedName>
        <fullName evidence="2">Uncharacterized protein</fullName>
    </submittedName>
</protein>
<dbReference type="EMBL" id="AP021861">
    <property type="protein sequence ID" value="BBO35669.1"/>
    <property type="molecule type" value="Genomic_DNA"/>
</dbReference>
<dbReference type="KEGG" id="lpav:PLANPX_5281"/>
<accession>A0A5K7XQ53</accession>
<sequence>MRSASSSSTDAGAECATNRLASRAAKPTDNPDDSRCLGHMHDVRSSSPPLSPYLFAAKHFTNIAD</sequence>